<protein>
    <submittedName>
        <fullName evidence="2">S24 family peptidase</fullName>
    </submittedName>
</protein>
<evidence type="ECO:0000313" key="2">
    <source>
        <dbReference type="EMBL" id="MCV2870657.1"/>
    </source>
</evidence>
<dbReference type="InterPro" id="IPR010982">
    <property type="entry name" value="Lambda_DNA-bd_dom_sf"/>
</dbReference>
<dbReference type="SUPFAM" id="SSF47413">
    <property type="entry name" value="lambda repressor-like DNA-binding domains"/>
    <property type="match status" value="1"/>
</dbReference>
<comment type="caution">
    <text evidence="2">The sequence shown here is derived from an EMBL/GenBank/DDBJ whole genome shotgun (WGS) entry which is preliminary data.</text>
</comment>
<dbReference type="RefSeq" id="WP_263736335.1">
    <property type="nucleotide sequence ID" value="NZ_JAOWKY010000008.1"/>
</dbReference>
<dbReference type="InterPro" id="IPR039418">
    <property type="entry name" value="LexA-like"/>
</dbReference>
<name>A0ABT2ZHR1_9RHOB</name>
<dbReference type="InterPro" id="IPR001387">
    <property type="entry name" value="Cro/C1-type_HTH"/>
</dbReference>
<dbReference type="InterPro" id="IPR015927">
    <property type="entry name" value="Peptidase_S24_S26A/B/C"/>
</dbReference>
<dbReference type="PROSITE" id="PS50943">
    <property type="entry name" value="HTH_CROC1"/>
    <property type="match status" value="1"/>
</dbReference>
<dbReference type="Pfam" id="PF00717">
    <property type="entry name" value="Peptidase_S24"/>
    <property type="match status" value="1"/>
</dbReference>
<dbReference type="EMBL" id="JAOWKY010000008">
    <property type="protein sequence ID" value="MCV2870657.1"/>
    <property type="molecule type" value="Genomic_DNA"/>
</dbReference>
<dbReference type="Proteomes" id="UP001652542">
    <property type="component" value="Unassembled WGS sequence"/>
</dbReference>
<dbReference type="SUPFAM" id="SSF51306">
    <property type="entry name" value="LexA/Signal peptidase"/>
    <property type="match status" value="1"/>
</dbReference>
<dbReference type="CDD" id="cd06529">
    <property type="entry name" value="S24_LexA-like"/>
    <property type="match status" value="1"/>
</dbReference>
<evidence type="ECO:0000313" key="3">
    <source>
        <dbReference type="Proteomes" id="UP001652542"/>
    </source>
</evidence>
<accession>A0ABT2ZHR1</accession>
<feature type="domain" description="HTH cro/C1-type" evidence="1">
    <location>
        <begin position="19"/>
        <end position="64"/>
    </location>
</feature>
<keyword evidence="3" id="KW-1185">Reference proteome</keyword>
<gene>
    <name evidence="2" type="ORF">OEW28_18750</name>
</gene>
<organism evidence="2 3">
    <name type="scientific">Albidovulum marisflavi</name>
    <dbReference type="NCBI Taxonomy" id="2984159"/>
    <lineage>
        <taxon>Bacteria</taxon>
        <taxon>Pseudomonadati</taxon>
        <taxon>Pseudomonadota</taxon>
        <taxon>Alphaproteobacteria</taxon>
        <taxon>Rhodobacterales</taxon>
        <taxon>Paracoccaceae</taxon>
        <taxon>Albidovulum</taxon>
    </lineage>
</organism>
<proteinExistence type="predicted"/>
<dbReference type="InterPro" id="IPR036286">
    <property type="entry name" value="LexA/Signal_pep-like_sf"/>
</dbReference>
<evidence type="ECO:0000259" key="1">
    <source>
        <dbReference type="PROSITE" id="PS50943"/>
    </source>
</evidence>
<reference evidence="2 3" key="1">
    <citation type="submission" date="2022-10" db="EMBL/GenBank/DDBJ databases">
        <title>Defluviimonas sp. nov., isolated from ocean surface water.</title>
        <authorList>
            <person name="He W."/>
            <person name="Wang L."/>
            <person name="Zhang D.-F."/>
        </authorList>
    </citation>
    <scope>NUCLEOTIDE SEQUENCE [LARGE SCALE GENOMIC DNA]</scope>
    <source>
        <strain evidence="2 3">WL0002</strain>
    </source>
</reference>
<sequence>MEDTFKNALDRALEMTARSLRSVSIEAGVSYEKLKNLKQGKAQTTGVDDAMKVAAAFGVTLEDFYAGRLGDQASTIPVVGQVGAGAEVDLFDAYAKGDGHYRVQCPPQLKPSGTVAVEVVGDSMAPVYLPGSVLFYSRTTIGVPTEAIGRICVCEDDDGRAWVKQLRTGRDEGTFTLISMNPGHDHRHGVRLAWAAPVRFSLPPEFVRKID</sequence>
<dbReference type="Gene3D" id="2.10.109.10">
    <property type="entry name" value="Umud Fragment, subunit A"/>
    <property type="match status" value="1"/>
</dbReference>